<organism evidence="2 3">
    <name type="scientific">Funneliformis caledonium</name>
    <dbReference type="NCBI Taxonomy" id="1117310"/>
    <lineage>
        <taxon>Eukaryota</taxon>
        <taxon>Fungi</taxon>
        <taxon>Fungi incertae sedis</taxon>
        <taxon>Mucoromycota</taxon>
        <taxon>Glomeromycotina</taxon>
        <taxon>Glomeromycetes</taxon>
        <taxon>Glomerales</taxon>
        <taxon>Glomeraceae</taxon>
        <taxon>Funneliformis</taxon>
    </lineage>
</organism>
<sequence length="48" mass="5729">KRQKNKQKEKSSSKKQKNSSKDKENIVEIDEFDENPRLEVQRKINDLA</sequence>
<feature type="compositionally biased region" description="Basic and acidic residues" evidence="1">
    <location>
        <begin position="1"/>
        <end position="12"/>
    </location>
</feature>
<gene>
    <name evidence="2" type="ORF">FCALED_LOCUS12395</name>
</gene>
<dbReference type="AlphaFoldDB" id="A0A9N9HGK4"/>
<keyword evidence="3" id="KW-1185">Reference proteome</keyword>
<evidence type="ECO:0000313" key="2">
    <source>
        <dbReference type="EMBL" id="CAG8678941.1"/>
    </source>
</evidence>
<accession>A0A9N9HGK4</accession>
<comment type="caution">
    <text evidence="2">The sequence shown here is derived from an EMBL/GenBank/DDBJ whole genome shotgun (WGS) entry which is preliminary data.</text>
</comment>
<feature type="non-terminal residue" evidence="2">
    <location>
        <position position="1"/>
    </location>
</feature>
<protein>
    <submittedName>
        <fullName evidence="2">17811_t:CDS:1</fullName>
    </submittedName>
</protein>
<evidence type="ECO:0000313" key="3">
    <source>
        <dbReference type="Proteomes" id="UP000789570"/>
    </source>
</evidence>
<dbReference type="Proteomes" id="UP000789570">
    <property type="component" value="Unassembled WGS sequence"/>
</dbReference>
<dbReference type="EMBL" id="CAJVPQ010005990">
    <property type="protein sequence ID" value="CAG8678941.1"/>
    <property type="molecule type" value="Genomic_DNA"/>
</dbReference>
<proteinExistence type="predicted"/>
<evidence type="ECO:0000256" key="1">
    <source>
        <dbReference type="SAM" id="MobiDB-lite"/>
    </source>
</evidence>
<feature type="region of interest" description="Disordered" evidence="1">
    <location>
        <begin position="1"/>
        <end position="35"/>
    </location>
</feature>
<name>A0A9N9HGK4_9GLOM</name>
<reference evidence="2" key="1">
    <citation type="submission" date="2021-06" db="EMBL/GenBank/DDBJ databases">
        <authorList>
            <person name="Kallberg Y."/>
            <person name="Tangrot J."/>
            <person name="Rosling A."/>
        </authorList>
    </citation>
    <scope>NUCLEOTIDE SEQUENCE</scope>
    <source>
        <strain evidence="2">UK204</strain>
    </source>
</reference>